<dbReference type="AlphaFoldDB" id="A0A8X8Z4U9"/>
<comment type="caution">
    <text evidence="2">The sequence shown here is derived from an EMBL/GenBank/DDBJ whole genome shotgun (WGS) entry which is preliminary data.</text>
</comment>
<feature type="transmembrane region" description="Helical" evidence="1">
    <location>
        <begin position="53"/>
        <end position="71"/>
    </location>
</feature>
<keyword evidence="1" id="KW-0812">Transmembrane</keyword>
<gene>
    <name evidence="2" type="ORF">SASPL_149633</name>
</gene>
<keyword evidence="1" id="KW-1133">Transmembrane helix</keyword>
<evidence type="ECO:0008006" key="4">
    <source>
        <dbReference type="Google" id="ProtNLM"/>
    </source>
</evidence>
<feature type="transmembrane region" description="Helical" evidence="1">
    <location>
        <begin position="77"/>
        <end position="97"/>
    </location>
</feature>
<evidence type="ECO:0000313" key="3">
    <source>
        <dbReference type="Proteomes" id="UP000298416"/>
    </source>
</evidence>
<protein>
    <recommendedName>
        <fullName evidence="4">Transmembrane protein</fullName>
    </recommendedName>
</protein>
<dbReference type="PANTHER" id="PTHR34781:SF2">
    <property type="entry name" value="TRANSMEMBRANE PROTEIN"/>
    <property type="match status" value="1"/>
</dbReference>
<accession>A0A8X8Z4U9</accession>
<dbReference type="Proteomes" id="UP000298416">
    <property type="component" value="Unassembled WGS sequence"/>
</dbReference>
<evidence type="ECO:0000256" key="1">
    <source>
        <dbReference type="SAM" id="Phobius"/>
    </source>
</evidence>
<dbReference type="EMBL" id="PNBA02000019">
    <property type="protein sequence ID" value="KAG6391871.1"/>
    <property type="molecule type" value="Genomic_DNA"/>
</dbReference>
<feature type="transmembrane region" description="Helical" evidence="1">
    <location>
        <begin position="203"/>
        <end position="225"/>
    </location>
</feature>
<sequence length="228" mass="25149">MRGQDPQTKALNDLWSMMVHCFRPSPLSISFPTLSPPQSPTASSRRLQISPTAFGLLFIGISMALMLFGIVTFLIGFVLMPLVIMLVTLFYFAGIVVKVSEIGRSILWPSSDCYKVVPDSFVASIARTNHQHKASTRGCKHLKLPQPYARIRGRVREEMGPDWGPVAVAVGLFILLSPGLLFQLPARASFIEFGNMYTSGISIIVHAILYFCIYTLLVVAIGVHIHAD</sequence>
<dbReference type="PANTHER" id="PTHR34781">
    <property type="entry name" value="TRANSMEMBRANE PROTEIN"/>
    <property type="match status" value="1"/>
</dbReference>
<keyword evidence="1" id="KW-0472">Membrane</keyword>
<proteinExistence type="predicted"/>
<reference evidence="2" key="2">
    <citation type="submission" date="2020-08" db="EMBL/GenBank/DDBJ databases">
        <title>Plant Genome Project.</title>
        <authorList>
            <person name="Zhang R.-G."/>
        </authorList>
    </citation>
    <scope>NUCLEOTIDE SEQUENCE</scope>
    <source>
        <strain evidence="2">Huo1</strain>
        <tissue evidence="2">Leaf</tissue>
    </source>
</reference>
<dbReference type="Pfam" id="PF11820">
    <property type="entry name" value="DUF3339"/>
    <property type="match status" value="1"/>
</dbReference>
<name>A0A8X8Z4U9_SALSN</name>
<evidence type="ECO:0000313" key="2">
    <source>
        <dbReference type="EMBL" id="KAG6391871.1"/>
    </source>
</evidence>
<keyword evidence="3" id="KW-1185">Reference proteome</keyword>
<dbReference type="InterPro" id="IPR021775">
    <property type="entry name" value="DUF3339"/>
</dbReference>
<organism evidence="2">
    <name type="scientific">Salvia splendens</name>
    <name type="common">Scarlet sage</name>
    <dbReference type="NCBI Taxonomy" id="180675"/>
    <lineage>
        <taxon>Eukaryota</taxon>
        <taxon>Viridiplantae</taxon>
        <taxon>Streptophyta</taxon>
        <taxon>Embryophyta</taxon>
        <taxon>Tracheophyta</taxon>
        <taxon>Spermatophyta</taxon>
        <taxon>Magnoliopsida</taxon>
        <taxon>eudicotyledons</taxon>
        <taxon>Gunneridae</taxon>
        <taxon>Pentapetalae</taxon>
        <taxon>asterids</taxon>
        <taxon>lamiids</taxon>
        <taxon>Lamiales</taxon>
        <taxon>Lamiaceae</taxon>
        <taxon>Nepetoideae</taxon>
        <taxon>Mentheae</taxon>
        <taxon>Salviinae</taxon>
        <taxon>Salvia</taxon>
        <taxon>Salvia subgen. Calosphace</taxon>
        <taxon>core Calosphace</taxon>
    </lineage>
</organism>
<reference evidence="2" key="1">
    <citation type="submission" date="2018-01" db="EMBL/GenBank/DDBJ databases">
        <authorList>
            <person name="Mao J.F."/>
        </authorList>
    </citation>
    <scope>NUCLEOTIDE SEQUENCE</scope>
    <source>
        <strain evidence="2">Huo1</strain>
        <tissue evidence="2">Leaf</tissue>
    </source>
</reference>
<feature type="transmembrane region" description="Helical" evidence="1">
    <location>
        <begin position="163"/>
        <end position="183"/>
    </location>
</feature>